<feature type="region of interest" description="Disordered" evidence="1">
    <location>
        <begin position="390"/>
        <end position="437"/>
    </location>
</feature>
<dbReference type="Pfam" id="PF00882">
    <property type="entry name" value="Zn_dep_PLPC"/>
    <property type="match status" value="1"/>
</dbReference>
<evidence type="ECO:0000256" key="1">
    <source>
        <dbReference type="SAM" id="MobiDB-lite"/>
    </source>
</evidence>
<dbReference type="Pfam" id="PF14229">
    <property type="entry name" value="DUF4332"/>
    <property type="match status" value="1"/>
</dbReference>
<dbReference type="SUPFAM" id="SSF48537">
    <property type="entry name" value="Phospholipase C/P1 nuclease"/>
    <property type="match status" value="1"/>
</dbReference>
<sequence>MVEITTLRLALPASCFLTIMLSPPFSPAIPFLTIPITMSLYYRTLYAWKCKGTHHKLAMEALRLLSGDQSENWRNLFLKSIEPYLTGSKDPDKKFRDFRNHVLHVQENYWGGAVKATQEWYAKARQQFADRQWSAGVYSAGVMSHYLTDVFCPLHTGQSKAETIIHRACEWSVSCSYDELIDILEEDLGGFPSITISKSDNWLEELIQTEAGLANQDYESVVKNYNFDRGAKDPPSGLDEELAKDFAKILGRAAVSLSLVLERCLKECGQQPPAVSLSLHSALSQATIPVFWITKNMADSAERKVVTRIYNELKQTGDVVENLPEENRVIATLIEKYRRGEAETSGEQVSSMKPKIKVSGTSEKVKSPPKIHPVDQEETIVDPFIQDAEPFGAKPVHSNNSVESASDDEDLDEDSPNHSEVTHLDPDSPIVDAPSIGPKTASRFKKIGIKTVGEFLESEPESIVQKLNTRWINLELVITWQQQTQLMCMVPGLRAHDVQLLTGVGVESYQDLCASTVDDLHPLISEYAASPEGQRVIRSGKIPDRLEIEDWIQNAQWCDQERAA</sequence>
<dbReference type="OrthoDB" id="268732at2"/>
<reference evidence="4 5" key="1">
    <citation type="submission" date="2019-02" db="EMBL/GenBank/DDBJ databases">
        <title>Deep-cultivation of Planctomycetes and their phenomic and genomic characterization uncovers novel biology.</title>
        <authorList>
            <person name="Wiegand S."/>
            <person name="Jogler M."/>
            <person name="Boedeker C."/>
            <person name="Pinto D."/>
            <person name="Vollmers J."/>
            <person name="Rivas-Marin E."/>
            <person name="Kohn T."/>
            <person name="Peeters S.H."/>
            <person name="Heuer A."/>
            <person name="Rast P."/>
            <person name="Oberbeckmann S."/>
            <person name="Bunk B."/>
            <person name="Jeske O."/>
            <person name="Meyerdierks A."/>
            <person name="Storesund J.E."/>
            <person name="Kallscheuer N."/>
            <person name="Luecker S."/>
            <person name="Lage O.M."/>
            <person name="Pohl T."/>
            <person name="Merkel B.J."/>
            <person name="Hornburger P."/>
            <person name="Mueller R.-W."/>
            <person name="Bruemmer F."/>
            <person name="Labrenz M."/>
            <person name="Spormann A.M."/>
            <person name="Op Den Camp H."/>
            <person name="Overmann J."/>
            <person name="Amann R."/>
            <person name="Jetten M.S.M."/>
            <person name="Mascher T."/>
            <person name="Medema M.H."/>
            <person name="Devos D.P."/>
            <person name="Kaster A.-K."/>
            <person name="Ovreas L."/>
            <person name="Rohde M."/>
            <person name="Galperin M.Y."/>
            <person name="Jogler C."/>
        </authorList>
    </citation>
    <scope>NUCLEOTIDE SEQUENCE [LARGE SCALE GENOMIC DNA]</scope>
    <source>
        <strain evidence="4 5">Pan54</strain>
    </source>
</reference>
<keyword evidence="5" id="KW-1185">Reference proteome</keyword>
<dbReference type="CDD" id="cd10981">
    <property type="entry name" value="ZnPC_S1P1"/>
    <property type="match status" value="1"/>
</dbReference>
<dbReference type="EMBL" id="SJPG01000001">
    <property type="protein sequence ID" value="TWT60902.1"/>
    <property type="molecule type" value="Genomic_DNA"/>
</dbReference>
<comment type="caution">
    <text evidence="4">The sequence shown here is derived from an EMBL/GenBank/DDBJ whole genome shotgun (WGS) entry which is preliminary data.</text>
</comment>
<dbReference type="Gene3D" id="1.10.150.20">
    <property type="entry name" value="5' to 3' exonuclease, C-terminal subdomain"/>
    <property type="match status" value="1"/>
</dbReference>
<dbReference type="Proteomes" id="UP000316095">
    <property type="component" value="Unassembled WGS sequence"/>
</dbReference>
<dbReference type="GO" id="GO:0016788">
    <property type="term" value="F:hydrolase activity, acting on ester bonds"/>
    <property type="evidence" value="ECO:0007669"/>
    <property type="project" value="InterPro"/>
</dbReference>
<proteinExistence type="predicted"/>
<feature type="domain" description="DUF4332" evidence="3">
    <location>
        <begin position="434"/>
        <end position="556"/>
    </location>
</feature>
<dbReference type="InterPro" id="IPR008947">
    <property type="entry name" value="PLipase_C/P1_nuclease_dom_sf"/>
</dbReference>
<dbReference type="InterPro" id="IPR029002">
    <property type="entry name" value="PLPC/GPLD1"/>
</dbReference>
<accession>A0A5C5XGC8</accession>
<evidence type="ECO:0000313" key="4">
    <source>
        <dbReference type="EMBL" id="TWT60902.1"/>
    </source>
</evidence>
<feature type="compositionally biased region" description="Acidic residues" evidence="1">
    <location>
        <begin position="405"/>
        <end position="414"/>
    </location>
</feature>
<dbReference type="AlphaFoldDB" id="A0A5C5XGC8"/>
<dbReference type="InterPro" id="IPR025567">
    <property type="entry name" value="DUF4332"/>
</dbReference>
<dbReference type="Gene3D" id="1.10.575.10">
    <property type="entry name" value="P1 Nuclease"/>
    <property type="match status" value="1"/>
</dbReference>
<feature type="region of interest" description="Disordered" evidence="1">
    <location>
        <begin position="340"/>
        <end position="371"/>
    </location>
</feature>
<evidence type="ECO:0000259" key="2">
    <source>
        <dbReference type="Pfam" id="PF00882"/>
    </source>
</evidence>
<protein>
    <submittedName>
        <fullName evidence="4">Zinc dependent phospholipase C</fullName>
    </submittedName>
</protein>
<evidence type="ECO:0000259" key="3">
    <source>
        <dbReference type="Pfam" id="PF14229"/>
    </source>
</evidence>
<feature type="compositionally biased region" description="Basic and acidic residues" evidence="1">
    <location>
        <begin position="415"/>
        <end position="426"/>
    </location>
</feature>
<gene>
    <name evidence="4" type="ORF">Pan54_16340</name>
</gene>
<name>A0A5C5XGC8_9PLAN</name>
<organism evidence="4 5">
    <name type="scientific">Rubinisphaera italica</name>
    <dbReference type="NCBI Taxonomy" id="2527969"/>
    <lineage>
        <taxon>Bacteria</taxon>
        <taxon>Pseudomonadati</taxon>
        <taxon>Planctomycetota</taxon>
        <taxon>Planctomycetia</taxon>
        <taxon>Planctomycetales</taxon>
        <taxon>Planctomycetaceae</taxon>
        <taxon>Rubinisphaera</taxon>
    </lineage>
</organism>
<evidence type="ECO:0000313" key="5">
    <source>
        <dbReference type="Proteomes" id="UP000316095"/>
    </source>
</evidence>
<feature type="domain" description="Phospholipase C/D" evidence="2">
    <location>
        <begin position="53"/>
        <end position="174"/>
    </location>
</feature>